<sequence>MGRLEVSQWGHNINNELKYTYEKAYEESEVKNISMSKEEFDKYIKELEMKNR</sequence>
<evidence type="ECO:0000313" key="1">
    <source>
        <dbReference type="EMBL" id="DAF86641.1"/>
    </source>
</evidence>
<name>A0A8S5TWS1_9CAUD</name>
<organism evidence="1">
    <name type="scientific">Siphoviridae sp. ctcx61</name>
    <dbReference type="NCBI Taxonomy" id="2825575"/>
    <lineage>
        <taxon>Viruses</taxon>
        <taxon>Duplodnaviria</taxon>
        <taxon>Heunggongvirae</taxon>
        <taxon>Uroviricota</taxon>
        <taxon>Caudoviricetes</taxon>
    </lineage>
</organism>
<accession>A0A8S5TWS1</accession>
<proteinExistence type="predicted"/>
<protein>
    <submittedName>
        <fullName evidence="1">Uncharacterized protein</fullName>
    </submittedName>
</protein>
<dbReference type="EMBL" id="BK015949">
    <property type="protein sequence ID" value="DAF86641.1"/>
    <property type="molecule type" value="Genomic_DNA"/>
</dbReference>
<reference evidence="1" key="1">
    <citation type="journal article" date="2021" name="Proc. Natl. Acad. Sci. U.S.A.">
        <title>A Catalog of Tens of Thousands of Viruses from Human Metagenomes Reveals Hidden Associations with Chronic Diseases.</title>
        <authorList>
            <person name="Tisza M.J."/>
            <person name="Buck C.B."/>
        </authorList>
    </citation>
    <scope>NUCLEOTIDE SEQUENCE</scope>
    <source>
        <strain evidence="1">Ctcx61</strain>
    </source>
</reference>